<dbReference type="AlphaFoldDB" id="A0AAQ6ILV6"/>
<accession>A0AAQ6ILV6</accession>
<protein>
    <submittedName>
        <fullName evidence="1">Uncharacterized protein</fullName>
    </submittedName>
</protein>
<sequence>IASKHSGSTPECSQLTKCSALQSKSKYSSSRISGGRGKRPVVECGGSMVANGLNKTYKTNRTKYQLKNTA</sequence>
<reference evidence="1 2" key="1">
    <citation type="submission" date="2021-04" db="EMBL/GenBank/DDBJ databases">
        <authorList>
            <consortium name="Wellcome Sanger Institute Data Sharing"/>
        </authorList>
    </citation>
    <scope>NUCLEOTIDE SEQUENCE [LARGE SCALE GENOMIC DNA]</scope>
</reference>
<dbReference type="Proteomes" id="UP000265040">
    <property type="component" value="Chromosome 3"/>
</dbReference>
<evidence type="ECO:0000313" key="2">
    <source>
        <dbReference type="Proteomes" id="UP000265040"/>
    </source>
</evidence>
<organism evidence="1 2">
    <name type="scientific">Anabas testudineus</name>
    <name type="common">Climbing perch</name>
    <name type="synonym">Anthias testudineus</name>
    <dbReference type="NCBI Taxonomy" id="64144"/>
    <lineage>
        <taxon>Eukaryota</taxon>
        <taxon>Metazoa</taxon>
        <taxon>Chordata</taxon>
        <taxon>Craniata</taxon>
        <taxon>Vertebrata</taxon>
        <taxon>Euteleostomi</taxon>
        <taxon>Actinopterygii</taxon>
        <taxon>Neopterygii</taxon>
        <taxon>Teleostei</taxon>
        <taxon>Neoteleostei</taxon>
        <taxon>Acanthomorphata</taxon>
        <taxon>Anabantaria</taxon>
        <taxon>Anabantiformes</taxon>
        <taxon>Anabantoidei</taxon>
        <taxon>Anabantidae</taxon>
        <taxon>Anabas</taxon>
    </lineage>
</organism>
<reference evidence="1" key="2">
    <citation type="submission" date="2025-08" db="UniProtKB">
        <authorList>
            <consortium name="Ensembl"/>
        </authorList>
    </citation>
    <scope>IDENTIFICATION</scope>
</reference>
<reference evidence="1" key="3">
    <citation type="submission" date="2025-09" db="UniProtKB">
        <authorList>
            <consortium name="Ensembl"/>
        </authorList>
    </citation>
    <scope>IDENTIFICATION</scope>
</reference>
<evidence type="ECO:0000313" key="1">
    <source>
        <dbReference type="Ensembl" id="ENSATEP00000075751.1"/>
    </source>
</evidence>
<name>A0AAQ6ILV6_ANATE</name>
<dbReference type="Ensembl" id="ENSATET00000068056.1">
    <property type="protein sequence ID" value="ENSATEP00000075751.1"/>
    <property type="gene ID" value="ENSATEG00000027424.1"/>
</dbReference>
<proteinExistence type="predicted"/>
<keyword evidence="2" id="KW-1185">Reference proteome</keyword>